<dbReference type="InterPro" id="IPR052025">
    <property type="entry name" value="Xyloglucanase_GH74"/>
</dbReference>
<dbReference type="CDD" id="cd15482">
    <property type="entry name" value="Sialidase_non-viral"/>
    <property type="match status" value="2"/>
</dbReference>
<accession>E6PF68</accession>
<evidence type="ECO:0000259" key="2">
    <source>
        <dbReference type="Pfam" id="PF15902"/>
    </source>
</evidence>
<proteinExistence type="predicted"/>
<dbReference type="InterPro" id="IPR036278">
    <property type="entry name" value="Sialidase_sf"/>
</dbReference>
<dbReference type="Gene3D" id="2.60.40.4070">
    <property type="match status" value="1"/>
</dbReference>
<dbReference type="Gene3D" id="2.130.10.10">
    <property type="entry name" value="YVTN repeat-like/Quinoprotein amine dehydrogenase"/>
    <property type="match status" value="4"/>
</dbReference>
<dbReference type="AlphaFoldDB" id="E6PF68"/>
<sequence length="1036" mass="113777">MKRWWLLPGALIALIPLATLGAARLPRSPYAALAFRSIGPAIAGGRVPAVAGSAQHPNLYYIGTAGGGVWKSVNGGATWSDVFAKEPVASIGAIAIDPRNAKTVWVGTGESNPRNDVIRGDGLYKSIDGGKTWKNVGLRESGHIAAIVVDPTDSNHVVVAVLGDVFRDSLHRGVYVTFDGGKSWEKTLYLAPDSGASDLAMDPKDPQILYAGMWEFRRQPWTFSSGGPHGGLYKSVDGGKSWKRIVGNGFPTGITGRIGLAIAPSNPKRIYALIQSRKGVLWRSDDAGTHWTRLFSGTLIDQRPFYFTHLAVDPKNENRVYTLSMNLALSTDAGKTFKRFGRGVHADAHAIWIDPSNGKRFMIGDDGGFALTLDRGKHFTFTRNLPIEQVYHVGLSTARPFMLCAALQDNEAFCGPSNSRSFDGITGRDWRVTVGGDGMWAVPDPANSRYVFADSEDGYLIRYDWKDEDFRYVGPYNATSAARFDLRLAKYRFNWDSPIAFAPWNPHVMWYGGDVVFQSTDRGEHWVAISPDLTLNIKSHQAPSGGPITKDVFGTEYSDTILDIEGSTVAKGEIWVGTDDGLVQLTRDGGKTWENVTPPGLAPFGRVETVAPSPFAAGTAYAVLDRHRSGDDAPYAFVTTDFGKHWRKIVAGIPPTQFVRTIRPDPVNPHVLYLGTDRGLYISFDGGTRWQNLRNNIPVTSFRDLRIAPRERDLVAATHGRGLWIFDDLTPLERLRAAQRAGFMLFHPRTTYRWVLHSNQEGLYGRFSGKNPPAGALISYYQRTASTTPPTLQIYDAAGHLVRTIFGTHKVGKKHVARISNRPGINRYVWDLNATPALQWKGAAPAFRVQSGPPVPPGVYTLRLTADGHTAATTVTLKADPRSPWRQADYERAFRFNLRYVDVTSAIDRVLNNLDAMGRSLGKARASTRDAALRAAIESAMKERSAVFAAFTANYRNGEDFALRAGSLREDLPAGLSFSLHPPTAADLAFDRAFELRYRSAMKRYAALLTGVIEPLQARLKAAHLPGIEGARPVSP</sequence>
<dbReference type="SUPFAM" id="SSF50939">
    <property type="entry name" value="Sialidases"/>
    <property type="match status" value="2"/>
</dbReference>
<feature type="domain" description="Sortilin N-terminal" evidence="2">
    <location>
        <begin position="69"/>
        <end position="187"/>
    </location>
</feature>
<dbReference type="InterPro" id="IPR015943">
    <property type="entry name" value="WD40/YVTN_repeat-like_dom_sf"/>
</dbReference>
<gene>
    <name evidence="3" type="ORF">CARN1_0279</name>
</gene>
<comment type="caution">
    <text evidence="3">The sequence shown here is derived from an EMBL/GenBank/DDBJ whole genome shotgun (WGS) entry which is preliminary data.</text>
</comment>
<dbReference type="InterPro" id="IPR031778">
    <property type="entry name" value="Sortilin_N"/>
</dbReference>
<dbReference type="PANTHER" id="PTHR43739">
    <property type="entry name" value="XYLOGLUCANASE (EUROFUNG)"/>
    <property type="match status" value="1"/>
</dbReference>
<name>E6PF68_9ZZZZ</name>
<reference evidence="3" key="1">
    <citation type="submission" date="2009-10" db="EMBL/GenBank/DDBJ databases">
        <title>Diversity of trophic interactions inside an arsenic-rich microbial ecosystem.</title>
        <authorList>
            <person name="Bertin P.N."/>
            <person name="Heinrich-Salmeron A."/>
            <person name="Pelletier E."/>
            <person name="Goulhen-Chollet F."/>
            <person name="Arsene-Ploetze F."/>
            <person name="Gallien S."/>
            <person name="Calteau A."/>
            <person name="Vallenet D."/>
            <person name="Casiot C."/>
            <person name="Chane-Woon-Ming B."/>
            <person name="Giloteaux L."/>
            <person name="Barakat M."/>
            <person name="Bonnefoy V."/>
            <person name="Bruneel O."/>
            <person name="Chandler M."/>
            <person name="Cleiss J."/>
            <person name="Duran R."/>
            <person name="Elbaz-Poulichet F."/>
            <person name="Fonknechten N."/>
            <person name="Lauga B."/>
            <person name="Mornico D."/>
            <person name="Ortet P."/>
            <person name="Schaeffer C."/>
            <person name="Siguier P."/>
            <person name="Alexander Thil Smith A."/>
            <person name="Van Dorsselaer A."/>
            <person name="Weissenbach J."/>
            <person name="Medigue C."/>
            <person name="Le Paslier D."/>
        </authorList>
    </citation>
    <scope>NUCLEOTIDE SEQUENCE</scope>
</reference>
<keyword evidence="1" id="KW-0677">Repeat</keyword>
<evidence type="ECO:0000313" key="3">
    <source>
        <dbReference type="EMBL" id="CBH75104.1"/>
    </source>
</evidence>
<evidence type="ECO:0000256" key="1">
    <source>
        <dbReference type="ARBA" id="ARBA00022737"/>
    </source>
</evidence>
<dbReference type="EMBL" id="CABL01000005">
    <property type="protein sequence ID" value="CBH75104.1"/>
    <property type="molecule type" value="Genomic_DNA"/>
</dbReference>
<feature type="domain" description="Sortilin N-terminal" evidence="2">
    <location>
        <begin position="584"/>
        <end position="704"/>
    </location>
</feature>
<organism evidence="3">
    <name type="scientific">mine drainage metagenome</name>
    <dbReference type="NCBI Taxonomy" id="410659"/>
    <lineage>
        <taxon>unclassified sequences</taxon>
        <taxon>metagenomes</taxon>
        <taxon>ecological metagenomes</taxon>
    </lineage>
</organism>
<dbReference type="PANTHER" id="PTHR43739:SF5">
    <property type="entry name" value="EXO-ALPHA-SIALIDASE"/>
    <property type="match status" value="1"/>
</dbReference>
<protein>
    <recommendedName>
        <fullName evidence="2">Sortilin N-terminal domain-containing protein</fullName>
    </recommendedName>
</protein>
<dbReference type="Pfam" id="PF15902">
    <property type="entry name" value="Sortilin-Vps10"/>
    <property type="match status" value="2"/>
</dbReference>
<dbReference type="GO" id="GO:0010411">
    <property type="term" value="P:xyloglucan metabolic process"/>
    <property type="evidence" value="ECO:0007669"/>
    <property type="project" value="TreeGrafter"/>
</dbReference>